<evidence type="ECO:0000259" key="7">
    <source>
        <dbReference type="PROSITE" id="PS50109"/>
    </source>
</evidence>
<feature type="domain" description="PAC" evidence="9">
    <location>
        <begin position="1412"/>
        <end position="1464"/>
    </location>
</feature>
<dbReference type="PROSITE" id="PS50113">
    <property type="entry name" value="PAC"/>
    <property type="match status" value="4"/>
</dbReference>
<dbReference type="GO" id="GO:0000155">
    <property type="term" value="F:phosphorelay sensor kinase activity"/>
    <property type="evidence" value="ECO:0007669"/>
    <property type="project" value="InterPro"/>
</dbReference>
<dbReference type="InterPro" id="IPR029016">
    <property type="entry name" value="GAF-like_dom_sf"/>
</dbReference>
<evidence type="ECO:0000256" key="4">
    <source>
        <dbReference type="ARBA" id="ARBA00022679"/>
    </source>
</evidence>
<dbReference type="InterPro" id="IPR013656">
    <property type="entry name" value="PAS_4"/>
</dbReference>
<dbReference type="PANTHER" id="PTHR43304:SF1">
    <property type="entry name" value="PAC DOMAIN-CONTAINING PROTEIN"/>
    <property type="match status" value="1"/>
</dbReference>
<dbReference type="InterPro" id="IPR000014">
    <property type="entry name" value="PAS"/>
</dbReference>
<keyword evidence="6" id="KW-0175">Coiled coil</keyword>
<evidence type="ECO:0000259" key="8">
    <source>
        <dbReference type="PROSITE" id="PS50112"/>
    </source>
</evidence>
<feature type="domain" description="PAS" evidence="8">
    <location>
        <begin position="561"/>
        <end position="634"/>
    </location>
</feature>
<dbReference type="Pfam" id="PF02518">
    <property type="entry name" value="HATPase_c"/>
    <property type="match status" value="1"/>
</dbReference>
<dbReference type="SUPFAM" id="SSF55781">
    <property type="entry name" value="GAF domain-like"/>
    <property type="match status" value="2"/>
</dbReference>
<evidence type="ECO:0000256" key="5">
    <source>
        <dbReference type="ARBA" id="ARBA00022777"/>
    </source>
</evidence>
<dbReference type="PROSITE" id="PS50112">
    <property type="entry name" value="PAS"/>
    <property type="match status" value="6"/>
</dbReference>
<dbReference type="Pfam" id="PF01590">
    <property type="entry name" value="GAF"/>
    <property type="match status" value="1"/>
</dbReference>
<dbReference type="SMART" id="SM00388">
    <property type="entry name" value="HisKA"/>
    <property type="match status" value="1"/>
</dbReference>
<dbReference type="InterPro" id="IPR052162">
    <property type="entry name" value="Sensor_kinase/Photoreceptor"/>
</dbReference>
<dbReference type="PRINTS" id="PR00344">
    <property type="entry name" value="BCTRLSENSOR"/>
</dbReference>
<dbReference type="InterPro" id="IPR036890">
    <property type="entry name" value="HATPase_C_sf"/>
</dbReference>
<dbReference type="Pfam" id="PF08448">
    <property type="entry name" value="PAS_4"/>
    <property type="match status" value="1"/>
</dbReference>
<dbReference type="InterPro" id="IPR004358">
    <property type="entry name" value="Sig_transdc_His_kin-like_C"/>
</dbReference>
<proteinExistence type="predicted"/>
<dbReference type="InterPro" id="IPR001610">
    <property type="entry name" value="PAC"/>
</dbReference>
<dbReference type="NCBIfam" id="TIGR00229">
    <property type="entry name" value="sensory_box"/>
    <property type="match status" value="7"/>
</dbReference>
<dbReference type="InterPro" id="IPR035965">
    <property type="entry name" value="PAS-like_dom_sf"/>
</dbReference>
<protein>
    <recommendedName>
        <fullName evidence="2">histidine kinase</fullName>
        <ecNumber evidence="2">2.7.13.3</ecNumber>
    </recommendedName>
</protein>
<evidence type="ECO:0000313" key="10">
    <source>
        <dbReference type="EMBL" id="ASO07416.1"/>
    </source>
</evidence>
<feature type="domain" description="PAS" evidence="8">
    <location>
        <begin position="1216"/>
        <end position="1286"/>
    </location>
</feature>
<keyword evidence="5" id="KW-0418">Kinase</keyword>
<dbReference type="SMART" id="SM00387">
    <property type="entry name" value="HATPase_c"/>
    <property type="match status" value="1"/>
</dbReference>
<dbReference type="Pfam" id="PF00512">
    <property type="entry name" value="HisKA"/>
    <property type="match status" value="1"/>
</dbReference>
<dbReference type="Pfam" id="PF13426">
    <property type="entry name" value="PAS_9"/>
    <property type="match status" value="2"/>
</dbReference>
<evidence type="ECO:0000256" key="1">
    <source>
        <dbReference type="ARBA" id="ARBA00000085"/>
    </source>
</evidence>
<keyword evidence="4 10" id="KW-0808">Transferase</keyword>
<dbReference type="PROSITE" id="PS50109">
    <property type="entry name" value="HIS_KIN"/>
    <property type="match status" value="1"/>
</dbReference>
<dbReference type="EC" id="2.7.13.3" evidence="2"/>
<dbReference type="InterPro" id="IPR005467">
    <property type="entry name" value="His_kinase_dom"/>
</dbReference>
<evidence type="ECO:0000259" key="9">
    <source>
        <dbReference type="PROSITE" id="PS50113"/>
    </source>
</evidence>
<dbReference type="InterPro" id="IPR036097">
    <property type="entry name" value="HisK_dim/P_sf"/>
</dbReference>
<feature type="domain" description="PAC" evidence="9">
    <location>
        <begin position="765"/>
        <end position="819"/>
    </location>
</feature>
<feature type="domain" description="PAS" evidence="8">
    <location>
        <begin position="177"/>
        <end position="250"/>
    </location>
</feature>
<dbReference type="CDD" id="cd00082">
    <property type="entry name" value="HisKA"/>
    <property type="match status" value="1"/>
</dbReference>
<feature type="domain" description="Histidine kinase" evidence="7">
    <location>
        <begin position="1489"/>
        <end position="1703"/>
    </location>
</feature>
<dbReference type="InterPro" id="IPR003594">
    <property type="entry name" value="HATPase_dom"/>
</dbReference>
<dbReference type="CDD" id="cd00130">
    <property type="entry name" value="PAS"/>
    <property type="match status" value="6"/>
</dbReference>
<feature type="domain" description="PAS" evidence="8">
    <location>
        <begin position="687"/>
        <end position="740"/>
    </location>
</feature>
<dbReference type="InterPro" id="IPR003661">
    <property type="entry name" value="HisK_dim/P_dom"/>
</dbReference>
<feature type="coiled-coil region" evidence="6">
    <location>
        <begin position="1455"/>
        <end position="1486"/>
    </location>
</feature>
<evidence type="ECO:0000313" key="11">
    <source>
        <dbReference type="Proteomes" id="UP000204551"/>
    </source>
</evidence>
<sequence length="1704" mass="197248">MKKSSSKNKSDVSKYSEPYRIMYTLEEREYDEITKLASFICDTPISLITFFDEDKQFFKSHYGIDISETPIEESFCRHVVANSDAPIIVSNTKKNEIFKDNPWVKNDPGIVFYAGYPINNREGQPFAVLCVIDHKTKNLSENQKEALKSLSFQVEKLLELRRVKFDLETTNTAISVKNKTLENIIEGTDAGTWELEIQSGKIFLNEKWYEILGYTSESIGKVTLDKWKELIYPEDLGSFEKGLNDCLSGDSEKLYLNYRMRNFRNEWIWIENRAKVIHYSEQGEPTGMFGIHLNINKEKVQEKQFLTIADSIPGAVFRYEIDKNGTDRLAYVSNGFIDLWGVSPVDAIKDNFSIWDLIYKHDLPEVKKSIEHSASYMTNWNCEWRVENEDGTIKWHKGIGRPTKEPDGSIYWDSLILDITEEKKISEQLFQRNEFIEVILENLPIGIAVNDIDTGNARIVNDKFSEIYGWPSDELSDIDSFFEKVYPDETYRQKLKHRIFTDIQSRKAELMAWKGITITRKNGEIKIIDAKNIPIYGQNLMISTVLDQTEFYLSKNELQEKNNRFKYATQATSDVIWDFDLEKGELHWGENYKLIFGLEPQNDLAKNFSRWEKQIHPDDRERVVTSLEEVLNGTETNWTSKYRFQKVDGEYLEILDKGFVVRDEQGVGTRMVGAMQDITSQKQREHQLKVFESVLSNTADAIIITEAEPLDYPNGPKIVYVNEAFKKSTGYTEEDVLGKTPRILQGSGSDKNILKQMGSDLRSWKKIDTDVLNYTKEGKEFWVNLSIAPVANEKGYYTHWISVQKDITDKKHRSIFENILNEISKVFNLEFGLKDALNKTSKILLDSYNFNVSEIWLVNSDKSKIYLMAHSISDPIYNSFSKEALDYRGLNKDEGLPGIVWKKNSLEHWQDIDHNKEFIRHASAKKMGLTSAYGIPLLYLGEVLGVIILACNDKINFNTFIRRNFGELGGMIGTELARKQLEVELNQLITYAPGYICSIDHKGHFKQINPLFNTVIDLNNRDLSQINFRDIVHPLDKSKVDKIIDGLDRGIPIQSLEIRFLNLDNKTIWLSWNFSSVSDLGISYGVGKDITEKKELEQLLDKATELAKIGIWEVDLIEKEVYWSPLTKMIHEVPLDYEPNIETAIDFYKEEKDKDLIINWIENVNVNHNILSHESQIITAKGNTKWIKSIGEPEIVNGKVIKIYGTFEDVDQRKVAELERIQILESIGDGFFTVDRYWTVNYWNQKAESILGILKTDILGKNFWEVFSDAIGSEFYQQYHLAIQKNEPVHFEARYETLDIWLDVSAFPSKESNGLTVYFKDVTTRKEALDQIKYSNERFLKIARATQDAIWDWDVLNKTIFWGIGFKERFGYNVVKNNISLEKWSSLVHPKDRPSFFSKITDSLKDPKTEFFKNEYRLKKKNKKYAYVIDSVYIIRGERGEPIRLVGAIQDITDRKLYEASLKKLNNELASKAKLLESTNEELEQFAYVASHDLQEPLRMITSFLTLLEKKYSDTIDEKGKQYIYWAVDGAARMREIILELLDYSRVGRISEKLEQVDIQSIIEEVTRLHKKQIQERGAQIITDNLPKILCFKSPIRQIFLNLISNSIKYCDNNITPKIIISASEEEKLWKFSVKDNGIGIDPAYSDKIFIIFKRLHARGEYSGTGMGLAITKKIVENLGGRIWVDSKEGEGSNFIFTIKKVKK</sequence>
<dbReference type="FunFam" id="3.30.565.10:FF:000006">
    <property type="entry name" value="Sensor histidine kinase WalK"/>
    <property type="match status" value="1"/>
</dbReference>
<dbReference type="SUPFAM" id="SSF55785">
    <property type="entry name" value="PYP-like sensor domain (PAS domain)"/>
    <property type="match status" value="9"/>
</dbReference>
<dbReference type="PANTHER" id="PTHR43304">
    <property type="entry name" value="PHYTOCHROME-LIKE PROTEIN CPH1"/>
    <property type="match status" value="1"/>
</dbReference>
<evidence type="ECO:0000256" key="3">
    <source>
        <dbReference type="ARBA" id="ARBA00022553"/>
    </source>
</evidence>
<dbReference type="Gene3D" id="3.30.450.40">
    <property type="match status" value="2"/>
</dbReference>
<dbReference type="SMART" id="SM00091">
    <property type="entry name" value="PAS"/>
    <property type="match status" value="8"/>
</dbReference>
<dbReference type="SMART" id="SM00086">
    <property type="entry name" value="PAC"/>
    <property type="match status" value="8"/>
</dbReference>
<evidence type="ECO:0000256" key="2">
    <source>
        <dbReference type="ARBA" id="ARBA00012438"/>
    </source>
</evidence>
<dbReference type="Pfam" id="PF08447">
    <property type="entry name" value="PAS_3"/>
    <property type="match status" value="4"/>
</dbReference>
<keyword evidence="3" id="KW-0597">Phosphoprotein</keyword>
<gene>
    <name evidence="10" type="ORF">AREALGSMS7_04009</name>
</gene>
<dbReference type="RefSeq" id="WP_093979684.1">
    <property type="nucleotide sequence ID" value="NZ_CP022515.1"/>
</dbReference>
<comment type="catalytic activity">
    <reaction evidence="1">
        <text>ATP + protein L-histidine = ADP + protein N-phospho-L-histidine.</text>
        <dbReference type="EC" id="2.7.13.3"/>
    </reaction>
</comment>
<dbReference type="InterPro" id="IPR000700">
    <property type="entry name" value="PAS-assoc_C"/>
</dbReference>
<dbReference type="EMBL" id="CP022515">
    <property type="protein sequence ID" value="ASO07416.1"/>
    <property type="molecule type" value="Genomic_DNA"/>
</dbReference>
<organism evidence="10 11">
    <name type="scientific">Arenibacter algicola</name>
    <dbReference type="NCBI Taxonomy" id="616991"/>
    <lineage>
        <taxon>Bacteria</taxon>
        <taxon>Pseudomonadati</taxon>
        <taxon>Bacteroidota</taxon>
        <taxon>Flavobacteriia</taxon>
        <taxon>Flavobacteriales</taxon>
        <taxon>Flavobacteriaceae</taxon>
        <taxon>Arenibacter</taxon>
    </lineage>
</organism>
<name>A0A221V206_9FLAO</name>
<dbReference type="SUPFAM" id="SSF55874">
    <property type="entry name" value="ATPase domain of HSP90 chaperone/DNA topoisomerase II/histidine kinase"/>
    <property type="match status" value="1"/>
</dbReference>
<reference evidence="10 11" key="1">
    <citation type="submission" date="2017-07" db="EMBL/GenBank/DDBJ databases">
        <title>Genome Sequence of Arenibacter algicola Strain SMS7 Isolated from a culture of the Diatom Skeletonema marinoi.</title>
        <authorList>
            <person name="Topel M."/>
            <person name="Pinder M.I.M."/>
            <person name="Johansson O.N."/>
            <person name="Kourtchenko O."/>
            <person name="Godhe A."/>
            <person name="Clarke A.K."/>
        </authorList>
    </citation>
    <scope>NUCLEOTIDE SEQUENCE [LARGE SCALE GENOMIC DNA]</scope>
    <source>
        <strain evidence="10 11">SMS7</strain>
    </source>
</reference>
<dbReference type="Gene3D" id="1.10.287.130">
    <property type="match status" value="1"/>
</dbReference>
<dbReference type="InterPro" id="IPR003018">
    <property type="entry name" value="GAF"/>
</dbReference>
<dbReference type="Pfam" id="PF13188">
    <property type="entry name" value="PAS_8"/>
    <property type="match status" value="1"/>
</dbReference>
<feature type="domain" description="PAC" evidence="9">
    <location>
        <begin position="380"/>
        <end position="431"/>
    </location>
</feature>
<feature type="domain" description="PAC" evidence="9">
    <location>
        <begin position="638"/>
        <end position="690"/>
    </location>
</feature>
<feature type="domain" description="PAS" evidence="8">
    <location>
        <begin position="432"/>
        <end position="489"/>
    </location>
</feature>
<evidence type="ECO:0000256" key="6">
    <source>
        <dbReference type="SAM" id="Coils"/>
    </source>
</evidence>
<accession>A0A221V206</accession>
<dbReference type="Gene3D" id="3.30.450.20">
    <property type="entry name" value="PAS domain"/>
    <property type="match status" value="9"/>
</dbReference>
<feature type="domain" description="PAS" evidence="8">
    <location>
        <begin position="301"/>
        <end position="377"/>
    </location>
</feature>
<dbReference type="SUPFAM" id="SSF47384">
    <property type="entry name" value="Homodimeric domain of signal transducing histidine kinase"/>
    <property type="match status" value="1"/>
</dbReference>
<dbReference type="Proteomes" id="UP000204551">
    <property type="component" value="Chromosome"/>
</dbReference>
<dbReference type="InterPro" id="IPR013655">
    <property type="entry name" value="PAS_fold_3"/>
</dbReference>
<dbReference type="KEGG" id="aalg:AREALGSMS7_04009"/>
<dbReference type="Gene3D" id="3.30.565.10">
    <property type="entry name" value="Histidine kinase-like ATPase, C-terminal domain"/>
    <property type="match status" value="1"/>
</dbReference>